<feature type="region of interest" description="Disordered" evidence="1">
    <location>
        <begin position="1"/>
        <end position="130"/>
    </location>
</feature>
<gene>
    <name evidence="2" type="ORF">GIY23_16325</name>
</gene>
<dbReference type="RefSeq" id="WP_154077452.1">
    <property type="nucleotide sequence ID" value="NZ_CP045929.1"/>
</dbReference>
<protein>
    <submittedName>
        <fullName evidence="2">Uncharacterized protein</fullName>
    </submittedName>
</protein>
<organism evidence="2 3">
    <name type="scientific">Allosaccharopolyspora coralli</name>
    <dbReference type="NCBI Taxonomy" id="2665642"/>
    <lineage>
        <taxon>Bacteria</taxon>
        <taxon>Bacillati</taxon>
        <taxon>Actinomycetota</taxon>
        <taxon>Actinomycetes</taxon>
        <taxon>Pseudonocardiales</taxon>
        <taxon>Pseudonocardiaceae</taxon>
        <taxon>Allosaccharopolyspora</taxon>
    </lineage>
</organism>
<feature type="compositionally biased region" description="Basic and acidic residues" evidence="1">
    <location>
        <begin position="91"/>
        <end position="110"/>
    </location>
</feature>
<proteinExistence type="predicted"/>
<evidence type="ECO:0000313" key="3">
    <source>
        <dbReference type="Proteomes" id="UP000371041"/>
    </source>
</evidence>
<evidence type="ECO:0000256" key="1">
    <source>
        <dbReference type="SAM" id="MobiDB-lite"/>
    </source>
</evidence>
<name>A0A5Q3QCA6_9PSEU</name>
<dbReference type="AlphaFoldDB" id="A0A5Q3QCA6"/>
<feature type="compositionally biased region" description="Basic and acidic residues" evidence="1">
    <location>
        <begin position="1"/>
        <end position="12"/>
    </location>
</feature>
<dbReference type="Proteomes" id="UP000371041">
    <property type="component" value="Chromosome"/>
</dbReference>
<dbReference type="EMBL" id="CP045929">
    <property type="protein sequence ID" value="QGK70874.1"/>
    <property type="molecule type" value="Genomic_DNA"/>
</dbReference>
<reference evidence="3" key="1">
    <citation type="submission" date="2019-11" db="EMBL/GenBank/DDBJ databases">
        <title>The complete genome sequence of Saccharopolyspora sp. E2A.</title>
        <authorList>
            <person name="Zhang G."/>
        </authorList>
    </citation>
    <scope>NUCLEOTIDE SEQUENCE [LARGE SCALE GENOMIC DNA]</scope>
    <source>
        <strain evidence="3">E2A</strain>
    </source>
</reference>
<dbReference type="KEGG" id="sace:GIY23_16325"/>
<accession>A0A5Q3QCA6</accession>
<evidence type="ECO:0000313" key="2">
    <source>
        <dbReference type="EMBL" id="QGK70874.1"/>
    </source>
</evidence>
<feature type="compositionally biased region" description="Gly residues" evidence="1">
    <location>
        <begin position="57"/>
        <end position="69"/>
    </location>
</feature>
<keyword evidence="3" id="KW-1185">Reference proteome</keyword>
<sequence length="130" mass="13561">MNRGDGRNEDTRASGFADSDAPTPAHGIPLGFEDVPGRRGADDGVIARSDEATPPAGIGGLVGPDGVIGQGVVEPEDFGHAGPAVLGEPDPGEHGPRQEATDWPKLEYRSRAKQQRPGAMDWLRGGRDDA</sequence>